<feature type="signal peptide" evidence="1">
    <location>
        <begin position="1"/>
        <end position="22"/>
    </location>
</feature>
<organism evidence="2 3">
    <name type="scientific">Spirosoma profusum</name>
    <dbReference type="NCBI Taxonomy" id="2771354"/>
    <lineage>
        <taxon>Bacteria</taxon>
        <taxon>Pseudomonadati</taxon>
        <taxon>Bacteroidota</taxon>
        <taxon>Cytophagia</taxon>
        <taxon>Cytophagales</taxon>
        <taxon>Cytophagaceae</taxon>
        <taxon>Spirosoma</taxon>
    </lineage>
</organism>
<reference evidence="2" key="1">
    <citation type="submission" date="2020-09" db="EMBL/GenBank/DDBJ databases">
        <authorList>
            <person name="Kim M.K."/>
        </authorList>
    </citation>
    <scope>NUCLEOTIDE SEQUENCE</scope>
    <source>
        <strain evidence="2">BT702</strain>
    </source>
</reference>
<evidence type="ECO:0000256" key="1">
    <source>
        <dbReference type="SAM" id="SignalP"/>
    </source>
</evidence>
<evidence type="ECO:0000313" key="2">
    <source>
        <dbReference type="EMBL" id="MBD2705002.1"/>
    </source>
</evidence>
<dbReference type="EMBL" id="JACWZY010000042">
    <property type="protein sequence ID" value="MBD2705002.1"/>
    <property type="molecule type" value="Genomic_DNA"/>
</dbReference>
<proteinExistence type="predicted"/>
<comment type="caution">
    <text evidence="2">The sequence shown here is derived from an EMBL/GenBank/DDBJ whole genome shotgun (WGS) entry which is preliminary data.</text>
</comment>
<protein>
    <submittedName>
        <fullName evidence="2">Uncharacterized protein</fullName>
    </submittedName>
</protein>
<dbReference type="Proteomes" id="UP000598820">
    <property type="component" value="Unassembled WGS sequence"/>
</dbReference>
<sequence>MTEVNRKKIAKFSLLTASLAMGMTFSQSFFNEAQASGGANDKYGAVGSTGAVICYCQKSGSNCKC</sequence>
<dbReference type="RefSeq" id="WP_190892038.1">
    <property type="nucleotide sequence ID" value="NZ_JACWZY010000042.1"/>
</dbReference>
<dbReference type="AlphaFoldDB" id="A0A927AV61"/>
<gene>
    <name evidence="2" type="ORF">IC229_30515</name>
</gene>
<evidence type="ECO:0000313" key="3">
    <source>
        <dbReference type="Proteomes" id="UP000598820"/>
    </source>
</evidence>
<feature type="chain" id="PRO_5037785280" evidence="1">
    <location>
        <begin position="23"/>
        <end position="65"/>
    </location>
</feature>
<keyword evidence="1" id="KW-0732">Signal</keyword>
<accession>A0A927AV61</accession>
<name>A0A927AV61_9BACT</name>
<keyword evidence="3" id="KW-1185">Reference proteome</keyword>